<dbReference type="InterPro" id="IPR002716">
    <property type="entry name" value="PIN_dom"/>
</dbReference>
<dbReference type="EMBL" id="POSK01000007">
    <property type="protein sequence ID" value="PNI04495.1"/>
    <property type="molecule type" value="Genomic_DNA"/>
</dbReference>
<dbReference type="RefSeq" id="WP_102966276.1">
    <property type="nucleotide sequence ID" value="NZ_POSK01000007.1"/>
</dbReference>
<evidence type="ECO:0000256" key="3">
    <source>
        <dbReference type="ARBA" id="ARBA00022840"/>
    </source>
</evidence>
<reference evidence="6 7" key="1">
    <citation type="submission" date="2018-01" db="EMBL/GenBank/DDBJ databases">
        <title>Draft genome sequences of six Vibrio diazotrophicus strains isolated from deep-sea sediments of the Baltic Sea.</title>
        <authorList>
            <person name="Castillo D."/>
            <person name="Vandieken V."/>
            <person name="Chiang O."/>
            <person name="Middelboe M."/>
        </authorList>
    </citation>
    <scope>NUCLEOTIDE SEQUENCE [LARGE SCALE GENOMIC DNA]</scope>
    <source>
        <strain evidence="6 7">60.27F</strain>
    </source>
</reference>
<accession>A0A2J8I1V6</accession>
<keyword evidence="3" id="KW-0067">ATP-binding</keyword>
<protein>
    <submittedName>
        <fullName evidence="6">Ribonuclease</fullName>
    </submittedName>
</protein>
<dbReference type="SUPFAM" id="SSF52540">
    <property type="entry name" value="P-loop containing nucleoside triphosphate hydrolases"/>
    <property type="match status" value="1"/>
</dbReference>
<dbReference type="InterPro" id="IPR027417">
    <property type="entry name" value="P-loop_NTPase"/>
</dbReference>
<dbReference type="AlphaFoldDB" id="A0A2J8I1V6"/>
<dbReference type="CDD" id="cd09883">
    <property type="entry name" value="PIN_VapC_PhoHL-ATPase"/>
    <property type="match status" value="1"/>
</dbReference>
<keyword evidence="2" id="KW-0547">Nucleotide-binding</keyword>
<sequence length="458" mass="51686">MGDTDRKLFVLDTNILLHEPLAIYSFQEHDVVIPMTVLEELDRIKDSKRDVARDARVAIRALENLFHDATPDEISEGIPFAKQSSATGTISILADYEVHESVKAFTDKEGDNRILNAVLHLQNKRAPRSVVLITKDINMRLRAKGAGVRYVEDYRTDQLIDDVQYLTKGFQTRPGNFWDDIENVDSYALEGKTYHKLDREPFEPTYINQYVIDEESDFAARVETISEDKITLRDLSRERMMHRKAWDITPKNIYQAMALDALLDPEIDLVILTGAAGSGKTLLAMAAALEQTVEKKMFDKIIVTRNTPDIGESIGFLPGTEEEKMMPWLAAVTDTLEALHKNDHCTEGSLKYIVDKANIQFKSINFMRGRSIQDAFVLLDECQNLTASQIKTIITRCGEGTKIVCSGNLAQIDSPYLTPVTSGLTYMVERFKNFEGSANIHLNGVVRSRLAEFAEENL</sequence>
<evidence type="ECO:0000256" key="2">
    <source>
        <dbReference type="ARBA" id="ARBA00022741"/>
    </source>
</evidence>
<dbReference type="InterPro" id="IPR003714">
    <property type="entry name" value="PhoH"/>
</dbReference>
<comment type="similarity">
    <text evidence="1">Belongs to the PhoH family.</text>
</comment>
<dbReference type="GO" id="GO:0005524">
    <property type="term" value="F:ATP binding"/>
    <property type="evidence" value="ECO:0007669"/>
    <property type="project" value="UniProtKB-KW"/>
</dbReference>
<dbReference type="Pfam" id="PF02562">
    <property type="entry name" value="PhoH"/>
    <property type="match status" value="1"/>
</dbReference>
<dbReference type="SMART" id="SM00670">
    <property type="entry name" value="PINc"/>
    <property type="match status" value="1"/>
</dbReference>
<dbReference type="PANTHER" id="PTHR30473:SF2">
    <property type="entry name" value="PIN DOMAIN-CONTAINING PROTEIN"/>
    <property type="match status" value="1"/>
</dbReference>
<dbReference type="InterPro" id="IPR051451">
    <property type="entry name" value="PhoH2-like"/>
</dbReference>
<evidence type="ECO:0000313" key="7">
    <source>
        <dbReference type="Proteomes" id="UP000236449"/>
    </source>
</evidence>
<dbReference type="GO" id="GO:0005829">
    <property type="term" value="C:cytosol"/>
    <property type="evidence" value="ECO:0007669"/>
    <property type="project" value="TreeGrafter"/>
</dbReference>
<dbReference type="Pfam" id="PF13638">
    <property type="entry name" value="PIN_4"/>
    <property type="match status" value="1"/>
</dbReference>
<evidence type="ECO:0000256" key="4">
    <source>
        <dbReference type="ARBA" id="ARBA00046345"/>
    </source>
</evidence>
<dbReference type="FunFam" id="3.40.50.300:FF:000013">
    <property type="entry name" value="PhoH family ATPase"/>
    <property type="match status" value="1"/>
</dbReference>
<dbReference type="PANTHER" id="PTHR30473">
    <property type="entry name" value="PROTEIN PHOH"/>
    <property type="match status" value="1"/>
</dbReference>
<gene>
    <name evidence="6" type="ORF">C1N32_11460</name>
</gene>
<dbReference type="SUPFAM" id="SSF88723">
    <property type="entry name" value="PIN domain-like"/>
    <property type="match status" value="1"/>
</dbReference>
<dbReference type="Gene3D" id="3.40.50.1010">
    <property type="entry name" value="5'-nuclease"/>
    <property type="match status" value="1"/>
</dbReference>
<evidence type="ECO:0000256" key="1">
    <source>
        <dbReference type="ARBA" id="ARBA00010393"/>
    </source>
</evidence>
<organism evidence="6 7">
    <name type="scientific">Vibrio diazotrophicus</name>
    <dbReference type="NCBI Taxonomy" id="685"/>
    <lineage>
        <taxon>Bacteria</taxon>
        <taxon>Pseudomonadati</taxon>
        <taxon>Pseudomonadota</taxon>
        <taxon>Gammaproteobacteria</taxon>
        <taxon>Vibrionales</taxon>
        <taxon>Vibrionaceae</taxon>
        <taxon>Vibrio</taxon>
    </lineage>
</organism>
<dbReference type="Gene3D" id="3.40.50.300">
    <property type="entry name" value="P-loop containing nucleotide triphosphate hydrolases"/>
    <property type="match status" value="1"/>
</dbReference>
<evidence type="ECO:0000259" key="5">
    <source>
        <dbReference type="SMART" id="SM00670"/>
    </source>
</evidence>
<name>A0A2J8I1V6_VIBDI</name>
<dbReference type="OrthoDB" id="9766527at2"/>
<proteinExistence type="inferred from homology"/>
<dbReference type="Proteomes" id="UP000236449">
    <property type="component" value="Unassembled WGS sequence"/>
</dbReference>
<comment type="caution">
    <text evidence="6">The sequence shown here is derived from an EMBL/GenBank/DDBJ whole genome shotgun (WGS) entry which is preliminary data.</text>
</comment>
<feature type="domain" description="PIN" evidence="5">
    <location>
        <begin position="7"/>
        <end position="141"/>
    </location>
</feature>
<dbReference type="InterPro" id="IPR029060">
    <property type="entry name" value="PIN-like_dom_sf"/>
</dbReference>
<evidence type="ECO:0000313" key="6">
    <source>
        <dbReference type="EMBL" id="PNI04495.1"/>
    </source>
</evidence>
<comment type="similarity">
    <text evidence="4">In the N-terminal section; belongs to the PINc/VapC protein family.</text>
</comment>
<dbReference type="FunFam" id="3.40.50.1010:FF:000007">
    <property type="entry name" value="PhoH family protein"/>
    <property type="match status" value="1"/>
</dbReference>